<keyword evidence="1" id="KW-0472">Membrane</keyword>
<dbReference type="EMBL" id="FLRE01003432">
    <property type="protein sequence ID" value="SBT59456.1"/>
    <property type="molecule type" value="Genomic_DNA"/>
</dbReference>
<feature type="transmembrane region" description="Helical" evidence="1">
    <location>
        <begin position="218"/>
        <end position="240"/>
    </location>
</feature>
<organism evidence="2 3">
    <name type="scientific">Plasmodium ovale wallikeri</name>
    <dbReference type="NCBI Taxonomy" id="864142"/>
    <lineage>
        <taxon>Eukaryota</taxon>
        <taxon>Sar</taxon>
        <taxon>Alveolata</taxon>
        <taxon>Apicomplexa</taxon>
        <taxon>Aconoidasida</taxon>
        <taxon>Haemosporida</taxon>
        <taxon>Plasmodiidae</taxon>
        <taxon>Plasmodium</taxon>
        <taxon>Plasmodium (Plasmodium)</taxon>
    </lineage>
</organism>
<evidence type="ECO:0000313" key="2">
    <source>
        <dbReference type="EMBL" id="SBT59456.1"/>
    </source>
</evidence>
<dbReference type="Proteomes" id="UP000078550">
    <property type="component" value="Unassembled WGS sequence"/>
</dbReference>
<evidence type="ECO:0000313" key="3">
    <source>
        <dbReference type="Proteomes" id="UP000078550"/>
    </source>
</evidence>
<keyword evidence="1" id="KW-0812">Transmembrane</keyword>
<proteinExistence type="predicted"/>
<dbReference type="InterPro" id="IPR008780">
    <property type="entry name" value="Plasmodium_Vir"/>
</dbReference>
<protein>
    <submittedName>
        <fullName evidence="2">PIR Superfamily Protein</fullName>
    </submittedName>
</protein>
<keyword evidence="1" id="KW-1133">Transmembrane helix</keyword>
<dbReference type="AlphaFoldDB" id="A0A1A9ATG4"/>
<dbReference type="Pfam" id="PF05795">
    <property type="entry name" value="Plasmodium_Vir"/>
    <property type="match status" value="2"/>
</dbReference>
<sequence>MSSAKETIYTVASSFRAYKTELEGEYESGFSLDMGECNEFTSDYLNGTESAKTCHLAVKYLLHLKESVNIPYIDKGCKYLFYWIHGKVVKNEKSIENTLKLYNIFRQKYEDYDETIKFDKYLEHFSNDMLDRLIRLFELYVKFSTFERKSTPSCEKCECANECAKLYDSYVDECHKGNDYDFCNELENFKETYENNMKNADCPEGVQKILRPIKTHNIALIILIPLIFILVKSFVLFILYKFTPFGFRIRTLLNRKKSIYNSLNQETDKLLYTSEKLNKNSEYSNFSLSYHSLEYS</sequence>
<gene>
    <name evidence="2" type="ORF">POVWA2_096750</name>
</gene>
<accession>A0A1A9ATG4</accession>
<reference evidence="3" key="1">
    <citation type="submission" date="2016-05" db="EMBL/GenBank/DDBJ databases">
        <authorList>
            <person name="Naeem Raeece"/>
        </authorList>
    </citation>
    <scope>NUCLEOTIDE SEQUENCE [LARGE SCALE GENOMIC DNA]</scope>
</reference>
<name>A0A1A9ATG4_PLAOA</name>
<evidence type="ECO:0000256" key="1">
    <source>
        <dbReference type="SAM" id="Phobius"/>
    </source>
</evidence>